<comment type="caution">
    <text evidence="19">The sequence shown here is derived from an EMBL/GenBank/DDBJ whole genome shotgun (WGS) entry which is preliminary data.</text>
</comment>
<dbReference type="InterPro" id="IPR012131">
    <property type="entry name" value="Hstdl_DH"/>
</dbReference>
<feature type="binding site" evidence="12 16">
    <location>
        <position position="368"/>
    </location>
    <ligand>
        <name>substrate</name>
    </ligand>
</feature>
<evidence type="ECO:0000256" key="13">
    <source>
        <dbReference type="PIRNR" id="PIRNR000099"/>
    </source>
</evidence>
<accession>A0A150H7B4</accession>
<comment type="similarity">
    <text evidence="3 12 13 18">Belongs to the histidinol dehydrogenase family.</text>
</comment>
<evidence type="ECO:0000256" key="9">
    <source>
        <dbReference type="ARBA" id="ARBA00023027"/>
    </source>
</evidence>
<dbReference type="GO" id="GO:0000105">
    <property type="term" value="P:L-histidine biosynthetic process"/>
    <property type="evidence" value="ECO:0007669"/>
    <property type="project" value="UniProtKB-UniRule"/>
</dbReference>
<dbReference type="Gene3D" id="3.40.50.1980">
    <property type="entry name" value="Nitrogenase molybdenum iron protein domain"/>
    <property type="match status" value="2"/>
</dbReference>
<dbReference type="UniPathway" id="UPA00031">
    <property type="reaction ID" value="UER00014"/>
</dbReference>
<dbReference type="Gene3D" id="1.20.5.1300">
    <property type="match status" value="1"/>
</dbReference>
<dbReference type="NCBIfam" id="TIGR00069">
    <property type="entry name" value="hisD"/>
    <property type="match status" value="1"/>
</dbReference>
<evidence type="ECO:0000256" key="12">
    <source>
        <dbReference type="HAMAP-Rule" id="MF_01024"/>
    </source>
</evidence>
<dbReference type="GO" id="GO:0005829">
    <property type="term" value="C:cytosol"/>
    <property type="evidence" value="ECO:0007669"/>
    <property type="project" value="TreeGrafter"/>
</dbReference>
<dbReference type="PIRSF" id="PIRSF000099">
    <property type="entry name" value="Histidinol_dh"/>
    <property type="match status" value="1"/>
</dbReference>
<keyword evidence="10 12" id="KW-0368">Histidine biosynthesis</keyword>
<comment type="function">
    <text evidence="1 12">Catalyzes the sequential NAD-dependent oxidations of L-histidinol to L-histidinaldehyde and then to L-histidine.</text>
</comment>
<feature type="binding site" evidence="12 15">
    <location>
        <position position="132"/>
    </location>
    <ligand>
        <name>NAD(+)</name>
        <dbReference type="ChEBI" id="CHEBI:57540"/>
    </ligand>
</feature>
<dbReference type="InterPro" id="IPR016161">
    <property type="entry name" value="Ald_DH/histidinol_DH"/>
</dbReference>
<evidence type="ECO:0000256" key="5">
    <source>
        <dbReference type="ARBA" id="ARBA00016531"/>
    </source>
</evidence>
<evidence type="ECO:0000256" key="7">
    <source>
        <dbReference type="ARBA" id="ARBA00022833"/>
    </source>
</evidence>
<evidence type="ECO:0000256" key="17">
    <source>
        <dbReference type="PIRSR" id="PIRSR000099-4"/>
    </source>
</evidence>
<feature type="binding site" evidence="12 16">
    <location>
        <position position="427"/>
    </location>
    <ligand>
        <name>substrate</name>
    </ligand>
</feature>
<dbReference type="RefSeq" id="WP_082791042.1">
    <property type="nucleotide sequence ID" value="NZ_LQQC01000010.1"/>
</dbReference>
<dbReference type="Pfam" id="PF00815">
    <property type="entry name" value="Histidinol_dh"/>
    <property type="match status" value="1"/>
</dbReference>
<reference evidence="19 20" key="1">
    <citation type="submission" date="2016-01" db="EMBL/GenBank/DDBJ databases">
        <title>Use of Whole Genome Sequencing to ascertain that Brevibacterium massiliense (Roux, Raoult 2009) is a later heterotypic synonym of Brevibacterium ravenspurgense (Mages 2008).</title>
        <authorList>
            <person name="Bernier A.-M."/>
            <person name="Burdz T."/>
            <person name="Huynh C."/>
            <person name="Pachecho A.L."/>
            <person name="Wiebe D."/>
            <person name="Bonner C."/>
            <person name="Bernard K."/>
        </authorList>
    </citation>
    <scope>NUCLEOTIDE SEQUENCE [LARGE SCALE GENOMIC DNA]</scope>
    <source>
        <strain evidence="19 20">CCUG56047</strain>
    </source>
</reference>
<dbReference type="AlphaFoldDB" id="A0A150H7B4"/>
<evidence type="ECO:0000256" key="1">
    <source>
        <dbReference type="ARBA" id="ARBA00003850"/>
    </source>
</evidence>
<keyword evidence="8 12" id="KW-0560">Oxidoreductase</keyword>
<feature type="active site" description="Proton acceptor" evidence="12 14">
    <location>
        <position position="335"/>
    </location>
</feature>
<dbReference type="InterPro" id="IPR001692">
    <property type="entry name" value="Histidinol_DH_CS"/>
</dbReference>
<dbReference type="GO" id="GO:0004399">
    <property type="term" value="F:histidinol dehydrogenase activity"/>
    <property type="evidence" value="ECO:0007669"/>
    <property type="project" value="UniProtKB-UniRule"/>
</dbReference>
<gene>
    <name evidence="12 19" type="primary">hisD</name>
    <name evidence="19" type="ORF">Bravens_00983</name>
</gene>
<evidence type="ECO:0000256" key="18">
    <source>
        <dbReference type="RuleBase" id="RU004175"/>
    </source>
</evidence>
<feature type="binding site" evidence="12 16">
    <location>
        <position position="243"/>
    </location>
    <ligand>
        <name>substrate</name>
    </ligand>
</feature>
<dbReference type="GO" id="GO:0008270">
    <property type="term" value="F:zinc ion binding"/>
    <property type="evidence" value="ECO:0007669"/>
    <property type="project" value="UniProtKB-UniRule"/>
</dbReference>
<organism evidence="19 20">
    <name type="scientific">Brevibacterium ravenspurgense</name>
    <dbReference type="NCBI Taxonomy" id="479117"/>
    <lineage>
        <taxon>Bacteria</taxon>
        <taxon>Bacillati</taxon>
        <taxon>Actinomycetota</taxon>
        <taxon>Actinomycetes</taxon>
        <taxon>Micrococcales</taxon>
        <taxon>Brevibacteriaceae</taxon>
        <taxon>Brevibacterium</taxon>
    </lineage>
</organism>
<evidence type="ECO:0000256" key="11">
    <source>
        <dbReference type="ARBA" id="ARBA00049489"/>
    </source>
</evidence>
<dbReference type="PANTHER" id="PTHR21256">
    <property type="entry name" value="HISTIDINOL DEHYDROGENASE HDH"/>
    <property type="match status" value="1"/>
</dbReference>
<name>A0A150H7B4_9MICO</name>
<dbReference type="HAMAP" id="MF_01024">
    <property type="entry name" value="HisD"/>
    <property type="match status" value="1"/>
</dbReference>
<proteinExistence type="inferred from homology"/>
<evidence type="ECO:0000256" key="3">
    <source>
        <dbReference type="ARBA" id="ARBA00010178"/>
    </source>
</evidence>
<keyword evidence="9 12" id="KW-0520">NAD</keyword>
<feature type="binding site" evidence="12 16">
    <location>
        <position position="268"/>
    </location>
    <ligand>
        <name>substrate</name>
    </ligand>
</feature>
<evidence type="ECO:0000256" key="14">
    <source>
        <dbReference type="PIRSR" id="PIRSR000099-1"/>
    </source>
</evidence>
<feature type="binding site" evidence="12 15">
    <location>
        <position position="194"/>
    </location>
    <ligand>
        <name>NAD(+)</name>
        <dbReference type="ChEBI" id="CHEBI:57540"/>
    </ligand>
</feature>
<evidence type="ECO:0000256" key="6">
    <source>
        <dbReference type="ARBA" id="ARBA00022723"/>
    </source>
</evidence>
<dbReference type="GO" id="GO:0051287">
    <property type="term" value="F:NAD binding"/>
    <property type="evidence" value="ECO:0007669"/>
    <property type="project" value="InterPro"/>
</dbReference>
<evidence type="ECO:0000256" key="4">
    <source>
        <dbReference type="ARBA" id="ARBA00012965"/>
    </source>
</evidence>
<comment type="catalytic activity">
    <reaction evidence="11 12">
        <text>L-histidinol + 2 NAD(+) + H2O = L-histidine + 2 NADH + 3 H(+)</text>
        <dbReference type="Rhea" id="RHEA:20641"/>
        <dbReference type="ChEBI" id="CHEBI:15377"/>
        <dbReference type="ChEBI" id="CHEBI:15378"/>
        <dbReference type="ChEBI" id="CHEBI:57540"/>
        <dbReference type="ChEBI" id="CHEBI:57595"/>
        <dbReference type="ChEBI" id="CHEBI:57699"/>
        <dbReference type="ChEBI" id="CHEBI:57945"/>
        <dbReference type="EC" id="1.1.1.23"/>
    </reaction>
</comment>
<sequence>MTELLRRIDLRNTDMDRRTLRTAVPRAHAGFSHAAGAAAGVLADVRERGREAVVDLTHRFDGVRLERVRVPEAELKKAYDDLPADVEAALREARARLERVSAGQLPADDTQTFAHGGTVTSRWQPVERVGLYVPGGLAAYPSTVLMNAVPALTAGVKSMAIASPPGPDGLPNRTVMAAAHLLGVTEVWAMGGAQAIGAFAYGFSDGEDLEPVDLITGPGNAFVAAAKAEVRDVVGIDAVAGPTEIIVVALSGSRPDFVAADLLSQAEHDPLAASVLVTDSEDFADAVDAALAEQTAKTPHRERVEQALRGEQSGTILVSSKDDAIAVANAYAGEHVEVHGDGAEEAARGIVNGGSVFIGDYSPVALGDYCSGSNHVLPTVGSAAFASALGTMSFMKGSQVISYSKEALEAVAGHISAFSRVEDLPAHGAAVQIRMEG</sequence>
<dbReference type="PATRIC" id="fig|479117.4.peg.982"/>
<keyword evidence="12" id="KW-0028">Amino-acid biosynthesis</keyword>
<evidence type="ECO:0000256" key="16">
    <source>
        <dbReference type="PIRSR" id="PIRSR000099-3"/>
    </source>
</evidence>
<evidence type="ECO:0000256" key="8">
    <source>
        <dbReference type="ARBA" id="ARBA00023002"/>
    </source>
</evidence>
<dbReference type="SUPFAM" id="SSF53720">
    <property type="entry name" value="ALDH-like"/>
    <property type="match status" value="1"/>
</dbReference>
<feature type="binding site" evidence="12 16">
    <location>
        <position position="265"/>
    </location>
    <ligand>
        <name>substrate</name>
    </ligand>
</feature>
<dbReference type="EC" id="1.1.1.23" evidence="4 12"/>
<dbReference type="InterPro" id="IPR022695">
    <property type="entry name" value="Histidinol_DH_monofunct"/>
</dbReference>
<evidence type="ECO:0000256" key="2">
    <source>
        <dbReference type="ARBA" id="ARBA00004940"/>
    </source>
</evidence>
<evidence type="ECO:0000313" key="20">
    <source>
        <dbReference type="Proteomes" id="UP000243589"/>
    </source>
</evidence>
<evidence type="ECO:0000313" key="19">
    <source>
        <dbReference type="EMBL" id="KXZ57951.1"/>
    </source>
</evidence>
<comment type="cofactor">
    <cofactor evidence="12 17">
        <name>Zn(2+)</name>
        <dbReference type="ChEBI" id="CHEBI:29105"/>
    </cofactor>
    <text evidence="12 17">Binds 1 zinc ion per subunit.</text>
</comment>
<comment type="pathway">
    <text evidence="2 12">Amino-acid biosynthesis; L-histidine biosynthesis; L-histidine from 5-phospho-alpha-D-ribose 1-diphosphate: step 9/9.</text>
</comment>
<dbReference type="PROSITE" id="PS00611">
    <property type="entry name" value="HISOL_DEHYDROGENASE"/>
    <property type="match status" value="1"/>
</dbReference>
<feature type="binding site" evidence="12 15">
    <location>
        <position position="220"/>
    </location>
    <ligand>
        <name>NAD(+)</name>
        <dbReference type="ChEBI" id="CHEBI:57540"/>
    </ligand>
</feature>
<dbReference type="Proteomes" id="UP000243589">
    <property type="component" value="Unassembled WGS sequence"/>
</dbReference>
<feature type="binding site" evidence="12 17">
    <location>
        <position position="265"/>
    </location>
    <ligand>
        <name>Zn(2+)</name>
        <dbReference type="ChEBI" id="CHEBI:29105"/>
    </ligand>
</feature>
<dbReference type="FunFam" id="3.40.50.1980:FF:000001">
    <property type="entry name" value="Histidinol dehydrogenase"/>
    <property type="match status" value="1"/>
</dbReference>
<feature type="active site" description="Proton acceptor" evidence="12 14">
    <location>
        <position position="334"/>
    </location>
</feature>
<evidence type="ECO:0000256" key="15">
    <source>
        <dbReference type="PIRSR" id="PIRSR000099-2"/>
    </source>
</evidence>
<dbReference type="EMBL" id="LQQC01000010">
    <property type="protein sequence ID" value="KXZ57951.1"/>
    <property type="molecule type" value="Genomic_DNA"/>
</dbReference>
<protein>
    <recommendedName>
        <fullName evidence="5 12">Histidinol dehydrogenase</fullName>
        <shortName evidence="12">HDH</shortName>
        <ecNumber evidence="4 12">1.1.1.23</ecNumber>
    </recommendedName>
</protein>
<feature type="binding site" evidence="12 16">
    <location>
        <position position="422"/>
    </location>
    <ligand>
        <name>substrate</name>
    </ligand>
</feature>
<feature type="binding site" evidence="12 17">
    <location>
        <position position="268"/>
    </location>
    <ligand>
        <name>Zn(2+)</name>
        <dbReference type="ChEBI" id="CHEBI:29105"/>
    </ligand>
</feature>
<feature type="binding site" evidence="12 17">
    <location>
        <position position="368"/>
    </location>
    <ligand>
        <name>Zn(2+)</name>
        <dbReference type="ChEBI" id="CHEBI:29105"/>
    </ligand>
</feature>
<keyword evidence="7 12" id="KW-0862">Zinc</keyword>
<dbReference type="PRINTS" id="PR00083">
    <property type="entry name" value="HOLDHDRGNASE"/>
</dbReference>
<keyword evidence="6 12" id="KW-0479">Metal-binding</keyword>
<dbReference type="CDD" id="cd06572">
    <property type="entry name" value="Histidinol_dh"/>
    <property type="match status" value="1"/>
</dbReference>
<keyword evidence="20" id="KW-1185">Reference proteome</keyword>
<evidence type="ECO:0000256" key="10">
    <source>
        <dbReference type="ARBA" id="ARBA00023102"/>
    </source>
</evidence>
<feature type="binding site" evidence="12 17">
    <location>
        <position position="427"/>
    </location>
    <ligand>
        <name>Zn(2+)</name>
        <dbReference type="ChEBI" id="CHEBI:29105"/>
    </ligand>
</feature>
<dbReference type="PANTHER" id="PTHR21256:SF2">
    <property type="entry name" value="HISTIDINE BIOSYNTHESIS TRIFUNCTIONAL PROTEIN"/>
    <property type="match status" value="1"/>
</dbReference>
<feature type="binding site" evidence="12 16">
    <location>
        <position position="335"/>
    </location>
    <ligand>
        <name>substrate</name>
    </ligand>
</feature>